<keyword evidence="3" id="KW-1185">Reference proteome</keyword>
<evidence type="ECO:0008006" key="4">
    <source>
        <dbReference type="Google" id="ProtNLM"/>
    </source>
</evidence>
<evidence type="ECO:0000313" key="3">
    <source>
        <dbReference type="Proteomes" id="UP000593561"/>
    </source>
</evidence>
<dbReference type="EMBL" id="JABFAC010000005">
    <property type="protein sequence ID" value="MBA0613048.1"/>
    <property type="molecule type" value="Genomic_DNA"/>
</dbReference>
<feature type="compositionally biased region" description="Basic and acidic residues" evidence="1">
    <location>
        <begin position="198"/>
        <end position="221"/>
    </location>
</feature>
<name>A0A7J8RGS9_GOSDV</name>
<gene>
    <name evidence="2" type="ORF">Godav_013564</name>
</gene>
<feature type="compositionally biased region" description="Polar residues" evidence="1">
    <location>
        <begin position="222"/>
        <end position="233"/>
    </location>
</feature>
<reference evidence="2 3" key="1">
    <citation type="journal article" date="2019" name="Genome Biol. Evol.">
        <title>Insights into the evolution of the New World diploid cottons (Gossypium, subgenus Houzingenia) based on genome sequencing.</title>
        <authorList>
            <person name="Grover C.E."/>
            <person name="Arick M.A. 2nd"/>
            <person name="Thrash A."/>
            <person name="Conover J.L."/>
            <person name="Sanders W.S."/>
            <person name="Peterson D.G."/>
            <person name="Frelichowski J.E."/>
            <person name="Scheffler J.A."/>
            <person name="Scheffler B.E."/>
            <person name="Wendel J.F."/>
        </authorList>
    </citation>
    <scope>NUCLEOTIDE SEQUENCE [LARGE SCALE GENOMIC DNA]</scope>
    <source>
        <strain evidence="2">27</strain>
        <tissue evidence="2">Leaf</tissue>
    </source>
</reference>
<organism evidence="2 3">
    <name type="scientific">Gossypium davidsonii</name>
    <name type="common">Davidson's cotton</name>
    <name type="synonym">Gossypium klotzschianum subsp. davidsonii</name>
    <dbReference type="NCBI Taxonomy" id="34287"/>
    <lineage>
        <taxon>Eukaryota</taxon>
        <taxon>Viridiplantae</taxon>
        <taxon>Streptophyta</taxon>
        <taxon>Embryophyta</taxon>
        <taxon>Tracheophyta</taxon>
        <taxon>Spermatophyta</taxon>
        <taxon>Magnoliopsida</taxon>
        <taxon>eudicotyledons</taxon>
        <taxon>Gunneridae</taxon>
        <taxon>Pentapetalae</taxon>
        <taxon>rosids</taxon>
        <taxon>malvids</taxon>
        <taxon>Malvales</taxon>
        <taxon>Malvaceae</taxon>
        <taxon>Malvoideae</taxon>
        <taxon>Gossypium</taxon>
    </lineage>
</organism>
<dbReference type="PANTHER" id="PTHR31286:SF99">
    <property type="entry name" value="DUF4283 DOMAIN-CONTAINING PROTEIN"/>
    <property type="match status" value="1"/>
</dbReference>
<protein>
    <recommendedName>
        <fullName evidence="4">CCHC-type domain-containing protein</fullName>
    </recommendedName>
</protein>
<dbReference type="PANTHER" id="PTHR31286">
    <property type="entry name" value="GLYCINE-RICH CELL WALL STRUCTURAL PROTEIN 1.8-LIKE"/>
    <property type="match status" value="1"/>
</dbReference>
<comment type="caution">
    <text evidence="2">The sequence shown here is derived from an EMBL/GenBank/DDBJ whole genome shotgun (WGS) entry which is preliminary data.</text>
</comment>
<sequence length="272" mass="29792">MFTRMVVCVDLRKPLVSQIMVNKTVQRVEFESLPHVYFSCGRFGHTKEACPSNSVSNGSRMGKEKTGILTRGSLEYRCKSDAMISIGLNLPEIDAKVNDFFGVKFKKGAFLFRRAGDFVWDQVTAEVWAKKIGPRENMEVFRLVSDVPLVGQQNFTVQFGPDHVISSVGQQGPVSPNRPVSMVPTVGQQGLATSSRPVHKDHTGKDKSMKLGAHLEKKASRESGTSGINSHFNPTFDGPVESLVGAFKNSASTRMPLADSMNSVAKLISSQI</sequence>
<dbReference type="InterPro" id="IPR040256">
    <property type="entry name" value="At4g02000-like"/>
</dbReference>
<feature type="region of interest" description="Disordered" evidence="1">
    <location>
        <begin position="189"/>
        <end position="233"/>
    </location>
</feature>
<dbReference type="Proteomes" id="UP000593561">
    <property type="component" value="Unassembled WGS sequence"/>
</dbReference>
<evidence type="ECO:0000256" key="1">
    <source>
        <dbReference type="SAM" id="MobiDB-lite"/>
    </source>
</evidence>
<evidence type="ECO:0000313" key="2">
    <source>
        <dbReference type="EMBL" id="MBA0613048.1"/>
    </source>
</evidence>
<accession>A0A7J8RGS9</accession>
<proteinExistence type="predicted"/>
<dbReference type="AlphaFoldDB" id="A0A7J8RGS9"/>